<evidence type="ECO:0000259" key="3">
    <source>
        <dbReference type="Pfam" id="PF14040"/>
    </source>
</evidence>
<dbReference type="Pfam" id="PF14040">
    <property type="entry name" value="DNase_NucA_NucB"/>
    <property type="match status" value="1"/>
</dbReference>
<dbReference type="InterPro" id="IPR029476">
    <property type="entry name" value="DNase_NucA_NucB"/>
</dbReference>
<accession>A0A4Q9PML4</accession>
<evidence type="ECO:0000256" key="1">
    <source>
        <dbReference type="SAM" id="MobiDB-lite"/>
    </source>
</evidence>
<dbReference type="AlphaFoldDB" id="A0A4Q9PML4"/>
<feature type="signal peptide" evidence="2">
    <location>
        <begin position="1"/>
        <end position="22"/>
    </location>
</feature>
<protein>
    <recommendedName>
        <fullName evidence="3">Deoxyribonuclease NucA/NucB domain-containing protein</fullName>
    </recommendedName>
</protein>
<evidence type="ECO:0000313" key="5">
    <source>
        <dbReference type="Proteomes" id="UP000292082"/>
    </source>
</evidence>
<evidence type="ECO:0000256" key="2">
    <source>
        <dbReference type="SAM" id="SignalP"/>
    </source>
</evidence>
<name>A0A4Q9PML4_9APHY</name>
<reference evidence="4 5" key="1">
    <citation type="submission" date="2019-01" db="EMBL/GenBank/DDBJ databases">
        <title>Draft genome sequences of three monokaryotic isolates of the white-rot basidiomycete fungus Dichomitus squalens.</title>
        <authorList>
            <consortium name="DOE Joint Genome Institute"/>
            <person name="Lopez S.C."/>
            <person name="Andreopoulos B."/>
            <person name="Pangilinan J."/>
            <person name="Lipzen A."/>
            <person name="Riley R."/>
            <person name="Ahrendt S."/>
            <person name="Ng V."/>
            <person name="Barry K."/>
            <person name="Daum C."/>
            <person name="Grigoriev I.V."/>
            <person name="Hilden K.S."/>
            <person name="Makela M.R."/>
            <person name="de Vries R.P."/>
        </authorList>
    </citation>
    <scope>NUCLEOTIDE SEQUENCE [LARGE SCALE GENOMIC DNA]</scope>
    <source>
        <strain evidence="4 5">CBS 464.89</strain>
    </source>
</reference>
<sequence length="955" mass="99017">MLLSNSPILLAAFSTINAVALSKPVHDRGLSSRATANGTCISAPEDSCLSLVGLCVTGIASGQVSSTAFWSDRTCTAAATCAGIGAVLDAACCAGTCHQPTDISSLDYSNIYFGMVGDCAFQPGGCSLTWQPFVDWFYNTIQATDTNIYPDDGDLVLGWWADIATWTDFCEGDSCADSAIPYTNFNDWFHFSSAVSITTPGTPQYVPPLSTDRDLNEDDWSPDFSWPCPFDDPDDCWWDYGPPTAQTAASDDTVSVSFGTVKPNRLALSGGRQPVRLAAVPAKTRSNGTVSIGRAPNQPPNVPPPTWVNGQPLVLHLNGTQYVPPKGPPPTTDDSIMTNASYPLSDLVQPLSQPKAAITPDLCDNGQGLIDTPTTLPTLSYYCNLLPNICANIASHPAFTNPMILTYDPFNEGQRRNAVCPKSVRDTLQAAGKCDVTQHNPAYWKVSCDEFPFNSALEGGAGNAVVAGVPTREQQYQATLQSSITHLLRVAKDKRTVWHGATGKMCHRYQLVLLNGPESGAPANAVGSLDGGSAFFANNKKVTNNKRFLTNRLALAGVPTPSPPADYPPTAGALYIMRNGKTYDCRPCTIGSINPPPRREISAGDEDVEAQDGPTANVSISDSHGVPPTKLSSRIAAHVDIAELGKRQGASSCVTATQTPTSTAAAVADSGDDIAAAQTAISSASAILSATPPSGPAATAAAAAVAAAAALPPAAASLTTSTSDSAFAAAVAAAAAAVEAAQDSISSILSLGTLPDSVSQVVNHLTSASSSISSALTNTQNVINPQTPIPPNIDPAKNPNYNAGPPPGIPAAACFGAGSNGFLKLGDTYVSTNTDGTLGGATLVDAGSDAFFGLRAPADIPFISVTGCSGVYGWGSGSIGPDFQVDCSTNELGSYWNGAKQTCYYFTTPGPTAGLSEFFIVCGDNLGNIYSCLQGSGMYETLNPAFVSWATTGPS</sequence>
<keyword evidence="2" id="KW-0732">Signal</keyword>
<proteinExistence type="predicted"/>
<organism evidence="4 5">
    <name type="scientific">Dichomitus squalens</name>
    <dbReference type="NCBI Taxonomy" id="114155"/>
    <lineage>
        <taxon>Eukaryota</taxon>
        <taxon>Fungi</taxon>
        <taxon>Dikarya</taxon>
        <taxon>Basidiomycota</taxon>
        <taxon>Agaricomycotina</taxon>
        <taxon>Agaricomycetes</taxon>
        <taxon>Polyporales</taxon>
        <taxon>Polyporaceae</taxon>
        <taxon>Dichomitus</taxon>
    </lineage>
</organism>
<gene>
    <name evidence="4" type="ORF">BD310DRAFT_825703</name>
</gene>
<feature type="domain" description="Deoxyribonuclease NucA/NucB" evidence="3">
    <location>
        <begin position="420"/>
        <end position="479"/>
    </location>
</feature>
<keyword evidence="5" id="KW-1185">Reference proteome</keyword>
<feature type="region of interest" description="Disordered" evidence="1">
    <location>
        <begin position="282"/>
        <end position="301"/>
    </location>
</feature>
<feature type="region of interest" description="Disordered" evidence="1">
    <location>
        <begin position="590"/>
        <end position="629"/>
    </location>
</feature>
<dbReference type="Proteomes" id="UP000292082">
    <property type="component" value="Unassembled WGS sequence"/>
</dbReference>
<feature type="chain" id="PRO_5043400143" description="Deoxyribonuclease NucA/NucB domain-containing protein" evidence="2">
    <location>
        <begin position="23"/>
        <end position="955"/>
    </location>
</feature>
<dbReference type="EMBL" id="ML145168">
    <property type="protein sequence ID" value="TBU55480.1"/>
    <property type="molecule type" value="Genomic_DNA"/>
</dbReference>
<evidence type="ECO:0000313" key="4">
    <source>
        <dbReference type="EMBL" id="TBU55480.1"/>
    </source>
</evidence>